<dbReference type="AlphaFoldDB" id="W8FBB2"/>
<dbReference type="Proteomes" id="UP000019423">
    <property type="component" value="Chromosome"/>
</dbReference>
<sequence length="88" mass="9901">MPTTTTTALQLCLFTTATSTAQKLRETSPSGESPRRTRRAYTRADYRYLVQHYTDGTGPQLARQLGRTLGSLKGFIRANPELRKRGRV</sequence>
<reference evidence="2 3" key="1">
    <citation type="submission" date="2014-01" db="EMBL/GenBank/DDBJ databases">
        <title>Complete genome sequence of ionizing-radiation resistance bacterium Hymenobacter swuensis DY53.</title>
        <authorList>
            <person name="Jung J.-H."/>
            <person name="Jeong S.-W."/>
            <person name="Joe M.-H."/>
            <person name="Cho y.-j."/>
            <person name="Kim M.-K."/>
            <person name="Lim S.-Y."/>
        </authorList>
    </citation>
    <scope>NUCLEOTIDE SEQUENCE [LARGE SCALE GENOMIC DNA]</scope>
    <source>
        <strain evidence="2 3">DY53</strain>
    </source>
</reference>
<dbReference type="KEGG" id="hsw:Hsw_3360"/>
<evidence type="ECO:0000313" key="2">
    <source>
        <dbReference type="EMBL" id="AHJ98955.1"/>
    </source>
</evidence>
<gene>
    <name evidence="2" type="ORF">Hsw_3360</name>
</gene>
<protein>
    <submittedName>
        <fullName evidence="2">Uncharacterized protein</fullName>
    </submittedName>
</protein>
<dbReference type="STRING" id="1227739.Hsw_3360"/>
<evidence type="ECO:0000256" key="1">
    <source>
        <dbReference type="SAM" id="MobiDB-lite"/>
    </source>
</evidence>
<feature type="region of interest" description="Disordered" evidence="1">
    <location>
        <begin position="20"/>
        <end position="40"/>
    </location>
</feature>
<feature type="compositionally biased region" description="Polar residues" evidence="1">
    <location>
        <begin position="20"/>
        <end position="31"/>
    </location>
</feature>
<proteinExistence type="predicted"/>
<name>W8FBB2_9BACT</name>
<keyword evidence="3" id="KW-1185">Reference proteome</keyword>
<accession>W8FBB2</accession>
<evidence type="ECO:0000313" key="3">
    <source>
        <dbReference type="Proteomes" id="UP000019423"/>
    </source>
</evidence>
<organism evidence="2 3">
    <name type="scientific">Hymenobacter swuensis DY53</name>
    <dbReference type="NCBI Taxonomy" id="1227739"/>
    <lineage>
        <taxon>Bacteria</taxon>
        <taxon>Pseudomonadati</taxon>
        <taxon>Bacteroidota</taxon>
        <taxon>Cytophagia</taxon>
        <taxon>Cytophagales</taxon>
        <taxon>Hymenobacteraceae</taxon>
        <taxon>Hymenobacter</taxon>
    </lineage>
</organism>
<dbReference type="HOGENOM" id="CLU_2464853_0_0_10"/>
<dbReference type="EMBL" id="CP007145">
    <property type="protein sequence ID" value="AHJ98955.1"/>
    <property type="molecule type" value="Genomic_DNA"/>
</dbReference>